<sequence>MQSSGKSMAICSSMSVRPNEPVEMIKYVEEEKEVGAEGFTADSTQSGVPILEEGAGGLTACGWICCFADGEWR</sequence>
<accession>A0AAV4CK92</accession>
<proteinExistence type="predicted"/>
<comment type="caution">
    <text evidence="1">The sequence shown here is derived from an EMBL/GenBank/DDBJ whole genome shotgun (WGS) entry which is preliminary data.</text>
</comment>
<evidence type="ECO:0000313" key="2">
    <source>
        <dbReference type="Proteomes" id="UP000735302"/>
    </source>
</evidence>
<keyword evidence="2" id="KW-1185">Reference proteome</keyword>
<evidence type="ECO:0000313" key="1">
    <source>
        <dbReference type="EMBL" id="GFO32127.1"/>
    </source>
</evidence>
<gene>
    <name evidence="1" type="ORF">PoB_005863200</name>
</gene>
<dbReference type="EMBL" id="BLXT01006566">
    <property type="protein sequence ID" value="GFO32127.1"/>
    <property type="molecule type" value="Genomic_DNA"/>
</dbReference>
<name>A0AAV4CK92_9GAST</name>
<dbReference type="AlphaFoldDB" id="A0AAV4CK92"/>
<dbReference type="Proteomes" id="UP000735302">
    <property type="component" value="Unassembled WGS sequence"/>
</dbReference>
<protein>
    <submittedName>
        <fullName evidence="1">Uncharacterized protein</fullName>
    </submittedName>
</protein>
<organism evidence="1 2">
    <name type="scientific">Plakobranchus ocellatus</name>
    <dbReference type="NCBI Taxonomy" id="259542"/>
    <lineage>
        <taxon>Eukaryota</taxon>
        <taxon>Metazoa</taxon>
        <taxon>Spiralia</taxon>
        <taxon>Lophotrochozoa</taxon>
        <taxon>Mollusca</taxon>
        <taxon>Gastropoda</taxon>
        <taxon>Heterobranchia</taxon>
        <taxon>Euthyneura</taxon>
        <taxon>Panpulmonata</taxon>
        <taxon>Sacoglossa</taxon>
        <taxon>Placobranchoidea</taxon>
        <taxon>Plakobranchidae</taxon>
        <taxon>Plakobranchus</taxon>
    </lineage>
</organism>
<reference evidence="1 2" key="1">
    <citation type="journal article" date="2021" name="Elife">
        <title>Chloroplast acquisition without the gene transfer in kleptoplastic sea slugs, Plakobranchus ocellatus.</title>
        <authorList>
            <person name="Maeda T."/>
            <person name="Takahashi S."/>
            <person name="Yoshida T."/>
            <person name="Shimamura S."/>
            <person name="Takaki Y."/>
            <person name="Nagai Y."/>
            <person name="Toyoda A."/>
            <person name="Suzuki Y."/>
            <person name="Arimoto A."/>
            <person name="Ishii H."/>
            <person name="Satoh N."/>
            <person name="Nishiyama T."/>
            <person name="Hasebe M."/>
            <person name="Maruyama T."/>
            <person name="Minagawa J."/>
            <person name="Obokata J."/>
            <person name="Shigenobu S."/>
        </authorList>
    </citation>
    <scope>NUCLEOTIDE SEQUENCE [LARGE SCALE GENOMIC DNA]</scope>
</reference>